<dbReference type="Proteomes" id="UP000886841">
    <property type="component" value="Unassembled WGS sequence"/>
</dbReference>
<dbReference type="InterPro" id="IPR052156">
    <property type="entry name" value="BCAA_Transport_ATP-bd_LivF"/>
</dbReference>
<dbReference type="InterPro" id="IPR017871">
    <property type="entry name" value="ABC_transporter-like_CS"/>
</dbReference>
<name>A0A9D1JFJ1_9FIRM</name>
<organism evidence="7 8">
    <name type="scientific">Candidatus Egerieimonas intestinavium</name>
    <dbReference type="NCBI Taxonomy" id="2840777"/>
    <lineage>
        <taxon>Bacteria</taxon>
        <taxon>Bacillati</taxon>
        <taxon>Bacillota</taxon>
        <taxon>Clostridia</taxon>
        <taxon>Lachnospirales</taxon>
        <taxon>Lachnospiraceae</taxon>
        <taxon>Lachnospiraceae incertae sedis</taxon>
        <taxon>Candidatus Egerieimonas</taxon>
    </lineage>
</organism>
<dbReference type="Gene3D" id="3.40.50.300">
    <property type="entry name" value="P-loop containing nucleotide triphosphate hydrolases"/>
    <property type="match status" value="1"/>
</dbReference>
<keyword evidence="3" id="KW-0547">Nucleotide-binding</keyword>
<evidence type="ECO:0000256" key="4">
    <source>
        <dbReference type="ARBA" id="ARBA00022840"/>
    </source>
</evidence>
<dbReference type="GO" id="GO:0005524">
    <property type="term" value="F:ATP binding"/>
    <property type="evidence" value="ECO:0007669"/>
    <property type="project" value="UniProtKB-KW"/>
</dbReference>
<evidence type="ECO:0000256" key="1">
    <source>
        <dbReference type="ARBA" id="ARBA00005417"/>
    </source>
</evidence>
<keyword evidence="4 7" id="KW-0067">ATP-binding</keyword>
<dbReference type="EMBL" id="DVHU01000031">
    <property type="protein sequence ID" value="HIR92531.1"/>
    <property type="molecule type" value="Genomic_DNA"/>
</dbReference>
<keyword evidence="5" id="KW-0029">Amino-acid transport</keyword>
<comment type="similarity">
    <text evidence="1">Belongs to the ABC transporter superfamily.</text>
</comment>
<keyword evidence="2" id="KW-0813">Transport</keyword>
<dbReference type="GO" id="GO:0015658">
    <property type="term" value="F:branched-chain amino acid transmembrane transporter activity"/>
    <property type="evidence" value="ECO:0007669"/>
    <property type="project" value="TreeGrafter"/>
</dbReference>
<proteinExistence type="inferred from homology"/>
<evidence type="ECO:0000256" key="2">
    <source>
        <dbReference type="ARBA" id="ARBA00022448"/>
    </source>
</evidence>
<gene>
    <name evidence="7" type="ORF">IAB98_03790</name>
</gene>
<dbReference type="InterPro" id="IPR003593">
    <property type="entry name" value="AAA+_ATPase"/>
</dbReference>
<evidence type="ECO:0000313" key="7">
    <source>
        <dbReference type="EMBL" id="HIR92531.1"/>
    </source>
</evidence>
<sequence>MLKVNNIVTCYGDIQVLHGVSIEVGDNEIVSIIGSNGAGKSTLMNNISGIVPVKSGSIEFDGCELTRLPGHQIVKKGVIQIPEGREIFPNMTVLENLEMGSYGIKRTKAEMKRKVEEMYSLFPRLQERKSQKAGSLSGGEQQMVAIARGLMADPKLLMCDEPSLGLAPVVVEDMFKIFQRVNQEMKIPILIVEQNAFMALSISQRCYIMENGENRISGASSELAQSDVVIHAYLGG</sequence>
<dbReference type="SMART" id="SM00382">
    <property type="entry name" value="AAA"/>
    <property type="match status" value="1"/>
</dbReference>
<reference evidence="7" key="2">
    <citation type="journal article" date="2021" name="PeerJ">
        <title>Extensive microbial diversity within the chicken gut microbiome revealed by metagenomics and culture.</title>
        <authorList>
            <person name="Gilroy R."/>
            <person name="Ravi A."/>
            <person name="Getino M."/>
            <person name="Pursley I."/>
            <person name="Horton D.L."/>
            <person name="Alikhan N.F."/>
            <person name="Baker D."/>
            <person name="Gharbi K."/>
            <person name="Hall N."/>
            <person name="Watson M."/>
            <person name="Adriaenssens E.M."/>
            <person name="Foster-Nyarko E."/>
            <person name="Jarju S."/>
            <person name="Secka A."/>
            <person name="Antonio M."/>
            <person name="Oren A."/>
            <person name="Chaudhuri R.R."/>
            <person name="La Ragione R."/>
            <person name="Hildebrand F."/>
            <person name="Pallen M.J."/>
        </authorList>
    </citation>
    <scope>NUCLEOTIDE SEQUENCE</scope>
    <source>
        <strain evidence="7">ChiSxjej1B13-7041</strain>
    </source>
</reference>
<dbReference type="GO" id="GO:0016887">
    <property type="term" value="F:ATP hydrolysis activity"/>
    <property type="evidence" value="ECO:0007669"/>
    <property type="project" value="InterPro"/>
</dbReference>
<dbReference type="InterPro" id="IPR027417">
    <property type="entry name" value="P-loop_NTPase"/>
</dbReference>
<evidence type="ECO:0000259" key="6">
    <source>
        <dbReference type="PROSITE" id="PS50893"/>
    </source>
</evidence>
<evidence type="ECO:0000256" key="5">
    <source>
        <dbReference type="ARBA" id="ARBA00022970"/>
    </source>
</evidence>
<dbReference type="AlphaFoldDB" id="A0A9D1JFJ1"/>
<feature type="domain" description="ABC transporter" evidence="6">
    <location>
        <begin position="2"/>
        <end position="236"/>
    </location>
</feature>
<reference evidence="7" key="1">
    <citation type="submission" date="2020-10" db="EMBL/GenBank/DDBJ databases">
        <authorList>
            <person name="Gilroy R."/>
        </authorList>
    </citation>
    <scope>NUCLEOTIDE SEQUENCE</scope>
    <source>
        <strain evidence="7">ChiSxjej1B13-7041</strain>
    </source>
</reference>
<evidence type="ECO:0000256" key="3">
    <source>
        <dbReference type="ARBA" id="ARBA00022741"/>
    </source>
</evidence>
<dbReference type="PROSITE" id="PS00211">
    <property type="entry name" value="ABC_TRANSPORTER_1"/>
    <property type="match status" value="1"/>
</dbReference>
<dbReference type="CDD" id="cd03224">
    <property type="entry name" value="ABC_TM1139_LivF_branched"/>
    <property type="match status" value="1"/>
</dbReference>
<protein>
    <submittedName>
        <fullName evidence="7">ABC transporter ATP-binding protein</fullName>
    </submittedName>
</protein>
<comment type="caution">
    <text evidence="7">The sequence shown here is derived from an EMBL/GenBank/DDBJ whole genome shotgun (WGS) entry which is preliminary data.</text>
</comment>
<dbReference type="SUPFAM" id="SSF52540">
    <property type="entry name" value="P-loop containing nucleoside triphosphate hydrolases"/>
    <property type="match status" value="1"/>
</dbReference>
<evidence type="ECO:0000313" key="8">
    <source>
        <dbReference type="Proteomes" id="UP000886841"/>
    </source>
</evidence>
<dbReference type="PANTHER" id="PTHR43820">
    <property type="entry name" value="HIGH-AFFINITY BRANCHED-CHAIN AMINO ACID TRANSPORT ATP-BINDING PROTEIN LIVF"/>
    <property type="match status" value="1"/>
</dbReference>
<dbReference type="PROSITE" id="PS50893">
    <property type="entry name" value="ABC_TRANSPORTER_2"/>
    <property type="match status" value="1"/>
</dbReference>
<dbReference type="PANTHER" id="PTHR43820:SF4">
    <property type="entry name" value="HIGH-AFFINITY BRANCHED-CHAIN AMINO ACID TRANSPORT ATP-BINDING PROTEIN LIVF"/>
    <property type="match status" value="1"/>
</dbReference>
<dbReference type="Pfam" id="PF00005">
    <property type="entry name" value="ABC_tran"/>
    <property type="match status" value="1"/>
</dbReference>
<dbReference type="InterPro" id="IPR003439">
    <property type="entry name" value="ABC_transporter-like_ATP-bd"/>
</dbReference>
<dbReference type="GO" id="GO:0015807">
    <property type="term" value="P:L-amino acid transport"/>
    <property type="evidence" value="ECO:0007669"/>
    <property type="project" value="TreeGrafter"/>
</dbReference>
<accession>A0A9D1JFJ1</accession>